<accession>A0A9Q0KM02</accession>
<reference evidence="1" key="1">
    <citation type="journal article" date="2023" name="Plant J.">
        <title>The genome of the king protea, Protea cynaroides.</title>
        <authorList>
            <person name="Chang J."/>
            <person name="Duong T.A."/>
            <person name="Schoeman C."/>
            <person name="Ma X."/>
            <person name="Roodt D."/>
            <person name="Barker N."/>
            <person name="Li Z."/>
            <person name="Van de Peer Y."/>
            <person name="Mizrachi E."/>
        </authorList>
    </citation>
    <scope>NUCLEOTIDE SEQUENCE</scope>
    <source>
        <tissue evidence="1">Young leaves</tissue>
    </source>
</reference>
<dbReference type="Proteomes" id="UP001141806">
    <property type="component" value="Unassembled WGS sequence"/>
</dbReference>
<sequence length="190" mass="20970">MALNGRPSKRMKRQVMAVLYDFLISTASSGDEPSYRVPIGELVERPDLSPAVVTLNTVEKDVTRSRILETHQRGIGEVGDGRFENIVANVDGEDEGLWVEGNDTAAFQLSCRCALAATNLINEMASTSCLHLKYLLHCRTLLLSILTRNKNLSCSWAPEHLKKNPEWVLNQCCTALVTKVTLTAGNEKAL</sequence>
<evidence type="ECO:0000313" key="1">
    <source>
        <dbReference type="EMBL" id="KAJ4972971.1"/>
    </source>
</evidence>
<name>A0A9Q0KM02_9MAGN</name>
<proteinExistence type="predicted"/>
<dbReference type="AlphaFoldDB" id="A0A9Q0KM02"/>
<comment type="caution">
    <text evidence="1">The sequence shown here is derived from an EMBL/GenBank/DDBJ whole genome shotgun (WGS) entry which is preliminary data.</text>
</comment>
<evidence type="ECO:0000313" key="2">
    <source>
        <dbReference type="Proteomes" id="UP001141806"/>
    </source>
</evidence>
<protein>
    <submittedName>
        <fullName evidence="1">Uncharacterized protein</fullName>
    </submittedName>
</protein>
<gene>
    <name evidence="1" type="ORF">NE237_006145</name>
</gene>
<organism evidence="1 2">
    <name type="scientific">Protea cynaroides</name>
    <dbReference type="NCBI Taxonomy" id="273540"/>
    <lineage>
        <taxon>Eukaryota</taxon>
        <taxon>Viridiplantae</taxon>
        <taxon>Streptophyta</taxon>
        <taxon>Embryophyta</taxon>
        <taxon>Tracheophyta</taxon>
        <taxon>Spermatophyta</taxon>
        <taxon>Magnoliopsida</taxon>
        <taxon>Proteales</taxon>
        <taxon>Proteaceae</taxon>
        <taxon>Protea</taxon>
    </lineage>
</organism>
<keyword evidence="2" id="KW-1185">Reference proteome</keyword>
<dbReference type="EMBL" id="JAMYWD010000004">
    <property type="protein sequence ID" value="KAJ4972971.1"/>
    <property type="molecule type" value="Genomic_DNA"/>
</dbReference>